<keyword evidence="15" id="KW-0812">Transmembrane</keyword>
<feature type="active site" description="Proton donor" evidence="10">
    <location>
        <position position="198"/>
    </location>
</feature>
<feature type="binding site" evidence="11">
    <location>
        <position position="593"/>
    </location>
    <ligand>
        <name>Ca(2+)</name>
        <dbReference type="ChEBI" id="CHEBI:29108"/>
    </ligand>
</feature>
<dbReference type="GO" id="GO:0036503">
    <property type="term" value="P:ERAD pathway"/>
    <property type="evidence" value="ECO:0007669"/>
    <property type="project" value="UniProtKB-ARBA"/>
</dbReference>
<keyword evidence="15" id="KW-0472">Membrane</keyword>
<dbReference type="Proteomes" id="UP000193986">
    <property type="component" value="Unassembled WGS sequence"/>
</dbReference>
<dbReference type="Gene3D" id="1.50.10.10">
    <property type="match status" value="1"/>
</dbReference>
<feature type="active site" evidence="10">
    <location>
        <position position="506"/>
    </location>
</feature>
<sequence>MSEARKRTAKGPDKATRPSQKGGKQLDNAVLKKKLQRLERTKQIRNVLLFVGLAAVAWFSWRLIPSLFSSLISPPNSSSPVRQTKLVRTPWGTVKPTDVFVGNGAPKLSADVEKREEIREAFEWSWRAYEKHAWGDDEFHPLSKGGSNLTAAGGVGYTIVDSIDSLLIMGFEEEYHRAAKWCRESLSFDKDAEFNTFETTIRLLGGLLSAHYLTSNHSSPDIAADAQLYLDLAVDLADRLVGAFDTPSGIPLSNINLAQRKGIPDRGNRGIASLAEAASLQLEMKYLSYLTGDLTYWKKAERVTEIVRSQAMHDGIAPIFISPQNGQFIMSEIRLGSRGDSYYEYLLKQWLQTDRQEPVYRDMYDEAMGGIKKHLLGKTKKSGLIYTQELHPEKHPRTGVQTWQIIPKQDHLVCFLGGSFLLGITEGGRRVVDWSNLDQRDQDDLIIGQGIVESCMATHDTETGLSPEIAMFVLQTEPKMADKIDWYIKDSKGGVLIDARNILRPETVESLFLGYRATGDPKYREWGWQIFQAFQEHCRVADGGYAGIEDVQVVPAKKLDRMETFWLGETLKYLYLLFDDSDHIPLSENIFNTEAHILPVFKPAFLTPFSTS</sequence>
<evidence type="ECO:0000256" key="3">
    <source>
        <dbReference type="ARBA" id="ARBA00007658"/>
    </source>
</evidence>
<protein>
    <recommendedName>
        <fullName evidence="13">alpha-1,2-Mannosidase</fullName>
        <ecNumber evidence="13">3.2.1.-</ecNumber>
    </recommendedName>
</protein>
<feature type="region of interest" description="Disordered" evidence="14">
    <location>
        <begin position="1"/>
        <end position="26"/>
    </location>
</feature>
<evidence type="ECO:0000256" key="7">
    <source>
        <dbReference type="ARBA" id="ARBA00023157"/>
    </source>
</evidence>
<comment type="catalytic activity">
    <reaction evidence="8">
        <text>N(4)-(alpha-D-Man-(1-&gt;2)-alpha-D-Man-(1-&gt;2)-alpha-D-Man-(1-&gt;3)-[alpha-D-Man-(1-&gt;3)-[alpha-D-Man-(1-&gt;2)-alpha-D-Man-(1-&gt;6)]-alpha-D-Man-(1-&gt;6)]-beta-D-Man-(1-&gt;4)-beta-D-GlcNAc-(1-&gt;4)-beta-D-GlcNAc)-L-asparaginyl-[protein] (N-glucan mannose isomer 8A1,2,3B1,3) + 3 H2O = N(4)-(alpha-D-Man-(1-&gt;3)-[alpha-D-Man-(1-&gt;3)-[alpha-D-Man-(1-&gt;6)]-alpha-D-Man-(1-&gt;6)]-beta-D-Man-(1-&gt;4)-beta-D-GlcNAc-(1-&gt;4)-beta-D-GlcNAc)-L-asparaginyl-[protein] (N-glucan mannose isomer 5A1,2) + 3 beta-D-mannose</text>
        <dbReference type="Rhea" id="RHEA:56028"/>
        <dbReference type="Rhea" id="RHEA-COMP:14358"/>
        <dbReference type="Rhea" id="RHEA-COMP:14367"/>
        <dbReference type="ChEBI" id="CHEBI:15377"/>
        <dbReference type="ChEBI" id="CHEBI:28563"/>
        <dbReference type="ChEBI" id="CHEBI:59087"/>
        <dbReference type="ChEBI" id="CHEBI:60628"/>
        <dbReference type="EC" id="3.2.1.113"/>
    </reaction>
</comment>
<dbReference type="InterPro" id="IPR036026">
    <property type="entry name" value="Seven-hairpin_glycosidases"/>
</dbReference>
<dbReference type="PRINTS" id="PR00747">
    <property type="entry name" value="GLYHDRLASE47"/>
</dbReference>
<keyword evidence="13" id="KW-0326">Glycosidase</keyword>
<dbReference type="InterPro" id="IPR012341">
    <property type="entry name" value="6hp_glycosidase-like_sf"/>
</dbReference>
<keyword evidence="5 13" id="KW-0378">Hydrolase</keyword>
<comment type="caution">
    <text evidence="16">The sequence shown here is derived from an EMBL/GenBank/DDBJ whole genome shotgun (WGS) entry which is preliminary data.</text>
</comment>
<evidence type="ECO:0000256" key="2">
    <source>
        <dbReference type="ARBA" id="ARBA00004922"/>
    </source>
</evidence>
<dbReference type="PANTHER" id="PTHR11742">
    <property type="entry name" value="MANNOSYL-OLIGOSACCHARIDE ALPHA-1,2-MANNOSIDASE-RELATED"/>
    <property type="match status" value="1"/>
</dbReference>
<evidence type="ECO:0000256" key="1">
    <source>
        <dbReference type="ARBA" id="ARBA00001913"/>
    </source>
</evidence>
<comment type="catalytic activity">
    <reaction evidence="9">
        <text>N(4)-(alpha-D-Man-(1-&gt;2)-alpha-D-Man-(1-&gt;2)-alpha-D-Man-(1-&gt;3)-[alpha-D-Man-(1-&gt;2)-alpha-D-Man-(1-&gt;3)-[alpha-D-Man-(1-&gt;2)-alpha-D-Man-(1-&gt;6)]-alpha-D-Man-(1-&gt;6)]-beta-D-Man-(1-&gt;4)-beta-D-GlcNAc-(1-&gt;4)-beta-D-GlcNAc)-L-asparaginyl-[protein] (N-glucan mannose isomer 9A1,2,3B1,2,3) + 4 H2O = N(4)-(alpha-D-Man-(1-&gt;3)-[alpha-D-Man-(1-&gt;3)-[alpha-D-Man-(1-&gt;6)]-alpha-D-Man-(1-&gt;6)]-beta-D-Man-(1-&gt;4)-beta-D-GlcNAc-(1-&gt;4)-beta-D-GlcNAc)-L-asparaginyl-[protein] (N-glucan mannose isomer 5A1,2) + 4 beta-D-mannose</text>
        <dbReference type="Rhea" id="RHEA:56008"/>
        <dbReference type="Rhea" id="RHEA-COMP:14356"/>
        <dbReference type="Rhea" id="RHEA-COMP:14367"/>
        <dbReference type="ChEBI" id="CHEBI:15377"/>
        <dbReference type="ChEBI" id="CHEBI:28563"/>
        <dbReference type="ChEBI" id="CHEBI:59087"/>
        <dbReference type="ChEBI" id="CHEBI:139493"/>
        <dbReference type="EC" id="3.2.1.113"/>
    </reaction>
</comment>
<dbReference type="EC" id="3.2.1.-" evidence="13"/>
<dbReference type="Pfam" id="PF01532">
    <property type="entry name" value="Glyco_hydro_47"/>
    <property type="match status" value="1"/>
</dbReference>
<feature type="active site" evidence="10">
    <location>
        <position position="340"/>
    </location>
</feature>
<evidence type="ECO:0000256" key="13">
    <source>
        <dbReference type="RuleBase" id="RU361193"/>
    </source>
</evidence>
<dbReference type="PANTHER" id="PTHR11742:SF55">
    <property type="entry name" value="ENDOPLASMIC RETICULUM MANNOSYL-OLIGOSACCHARIDE 1,2-ALPHA-MANNOSIDASE"/>
    <property type="match status" value="1"/>
</dbReference>
<name>A0A1Y2BKT6_9TREE</name>
<gene>
    <name evidence="16" type="ORF">BCR39DRAFT_509177</name>
</gene>
<evidence type="ECO:0000256" key="9">
    <source>
        <dbReference type="ARBA" id="ARBA00048605"/>
    </source>
</evidence>
<comment type="pathway">
    <text evidence="2">Protein modification; protein glycosylation.</text>
</comment>
<dbReference type="InterPro" id="IPR001382">
    <property type="entry name" value="Glyco_hydro_47"/>
</dbReference>
<keyword evidence="7 12" id="KW-1015">Disulfide bond</keyword>
<keyword evidence="4 11" id="KW-0479">Metal-binding</keyword>
<feature type="active site" description="Proton donor" evidence="10">
    <location>
        <position position="468"/>
    </location>
</feature>
<evidence type="ECO:0000256" key="4">
    <source>
        <dbReference type="ARBA" id="ARBA00022723"/>
    </source>
</evidence>
<dbReference type="STRING" id="71784.A0A1Y2BKT6"/>
<evidence type="ECO:0000256" key="8">
    <source>
        <dbReference type="ARBA" id="ARBA00047669"/>
    </source>
</evidence>
<dbReference type="InterPro" id="IPR050749">
    <property type="entry name" value="Glycosyl_Hydrolase_47"/>
</dbReference>
<dbReference type="GO" id="GO:0004571">
    <property type="term" value="F:mannosyl-oligosaccharide 1,2-alpha-mannosidase activity"/>
    <property type="evidence" value="ECO:0007669"/>
    <property type="project" value="UniProtKB-EC"/>
</dbReference>
<evidence type="ECO:0000256" key="11">
    <source>
        <dbReference type="PIRSR" id="PIRSR601382-2"/>
    </source>
</evidence>
<organism evidence="16 17">
    <name type="scientific">Naematelia encephala</name>
    <dbReference type="NCBI Taxonomy" id="71784"/>
    <lineage>
        <taxon>Eukaryota</taxon>
        <taxon>Fungi</taxon>
        <taxon>Dikarya</taxon>
        <taxon>Basidiomycota</taxon>
        <taxon>Agaricomycotina</taxon>
        <taxon>Tremellomycetes</taxon>
        <taxon>Tremellales</taxon>
        <taxon>Naemateliaceae</taxon>
        <taxon>Naematelia</taxon>
    </lineage>
</organism>
<dbReference type="FunCoup" id="A0A1Y2BKT6">
    <property type="interactions" value="469"/>
</dbReference>
<comment type="similarity">
    <text evidence="3 13">Belongs to the glycosyl hydrolase 47 family.</text>
</comment>
<comment type="cofactor">
    <cofactor evidence="1 11">
        <name>Ca(2+)</name>
        <dbReference type="ChEBI" id="CHEBI:29108"/>
    </cofactor>
</comment>
<feature type="disulfide bond" evidence="12">
    <location>
        <begin position="414"/>
        <end position="455"/>
    </location>
</feature>
<evidence type="ECO:0000313" key="17">
    <source>
        <dbReference type="Proteomes" id="UP000193986"/>
    </source>
</evidence>
<dbReference type="GO" id="GO:0005975">
    <property type="term" value="P:carbohydrate metabolic process"/>
    <property type="evidence" value="ECO:0007669"/>
    <property type="project" value="InterPro"/>
</dbReference>
<evidence type="ECO:0000256" key="10">
    <source>
        <dbReference type="PIRSR" id="PIRSR601382-1"/>
    </source>
</evidence>
<dbReference type="EMBL" id="MCFC01000001">
    <property type="protein sequence ID" value="ORY35384.1"/>
    <property type="molecule type" value="Genomic_DNA"/>
</dbReference>
<dbReference type="AlphaFoldDB" id="A0A1Y2BKT6"/>
<dbReference type="SUPFAM" id="SSF48225">
    <property type="entry name" value="Seven-hairpin glycosidases"/>
    <property type="match status" value="1"/>
</dbReference>
<dbReference type="GO" id="GO:0016020">
    <property type="term" value="C:membrane"/>
    <property type="evidence" value="ECO:0007669"/>
    <property type="project" value="InterPro"/>
</dbReference>
<keyword evidence="15" id="KW-1133">Transmembrane helix</keyword>
<evidence type="ECO:0000256" key="6">
    <source>
        <dbReference type="ARBA" id="ARBA00022837"/>
    </source>
</evidence>
<proteinExistence type="inferred from homology"/>
<dbReference type="GO" id="GO:0005783">
    <property type="term" value="C:endoplasmic reticulum"/>
    <property type="evidence" value="ECO:0007669"/>
    <property type="project" value="TreeGrafter"/>
</dbReference>
<evidence type="ECO:0000256" key="5">
    <source>
        <dbReference type="ARBA" id="ARBA00022801"/>
    </source>
</evidence>
<evidence type="ECO:0000256" key="12">
    <source>
        <dbReference type="PIRSR" id="PIRSR601382-3"/>
    </source>
</evidence>
<keyword evidence="17" id="KW-1185">Reference proteome</keyword>
<evidence type="ECO:0000313" key="16">
    <source>
        <dbReference type="EMBL" id="ORY35384.1"/>
    </source>
</evidence>
<dbReference type="InParanoid" id="A0A1Y2BKT6"/>
<keyword evidence="6 11" id="KW-0106">Calcium</keyword>
<feature type="transmembrane region" description="Helical" evidence="15">
    <location>
        <begin position="47"/>
        <end position="64"/>
    </location>
</feature>
<dbReference type="OrthoDB" id="8118055at2759"/>
<evidence type="ECO:0000256" key="14">
    <source>
        <dbReference type="SAM" id="MobiDB-lite"/>
    </source>
</evidence>
<accession>A0A1Y2BKT6</accession>
<feature type="compositionally biased region" description="Basic and acidic residues" evidence="14">
    <location>
        <begin position="1"/>
        <end position="16"/>
    </location>
</feature>
<evidence type="ECO:0000256" key="15">
    <source>
        <dbReference type="SAM" id="Phobius"/>
    </source>
</evidence>
<dbReference type="GO" id="GO:0005509">
    <property type="term" value="F:calcium ion binding"/>
    <property type="evidence" value="ECO:0007669"/>
    <property type="project" value="InterPro"/>
</dbReference>
<reference evidence="16 17" key="1">
    <citation type="submission" date="2016-07" db="EMBL/GenBank/DDBJ databases">
        <title>Pervasive Adenine N6-methylation of Active Genes in Fungi.</title>
        <authorList>
            <consortium name="DOE Joint Genome Institute"/>
            <person name="Mondo S.J."/>
            <person name="Dannebaum R.O."/>
            <person name="Kuo R.C."/>
            <person name="Labutti K."/>
            <person name="Haridas S."/>
            <person name="Kuo A."/>
            <person name="Salamov A."/>
            <person name="Ahrendt S.R."/>
            <person name="Lipzen A."/>
            <person name="Sullivan W."/>
            <person name="Andreopoulos W.B."/>
            <person name="Clum A."/>
            <person name="Lindquist E."/>
            <person name="Daum C."/>
            <person name="Ramamoorthy G.K."/>
            <person name="Gryganskyi A."/>
            <person name="Culley D."/>
            <person name="Magnuson J.K."/>
            <person name="James T.Y."/>
            <person name="O'Malley M.A."/>
            <person name="Stajich J.E."/>
            <person name="Spatafora J.W."/>
            <person name="Visel A."/>
            <person name="Grigoriev I.V."/>
        </authorList>
    </citation>
    <scope>NUCLEOTIDE SEQUENCE [LARGE SCALE GENOMIC DNA]</scope>
    <source>
        <strain evidence="16 17">68-887.2</strain>
    </source>
</reference>